<dbReference type="GO" id="GO:0030154">
    <property type="term" value="P:cell differentiation"/>
    <property type="evidence" value="ECO:0007669"/>
    <property type="project" value="TreeGrafter"/>
</dbReference>
<keyword evidence="4" id="KW-1185">Reference proteome</keyword>
<dbReference type="Proteomes" id="UP000265080">
    <property type="component" value="Chromosome 4"/>
</dbReference>
<dbReference type="GeneTree" id="ENSGT00950000183202"/>
<dbReference type="SUPFAM" id="SSF47954">
    <property type="entry name" value="Cyclin-like"/>
    <property type="match status" value="2"/>
</dbReference>
<reference evidence="3" key="3">
    <citation type="submission" date="2025-09" db="UniProtKB">
        <authorList>
            <consortium name="Ensembl"/>
        </authorList>
    </citation>
    <scope>IDENTIFICATION</scope>
</reference>
<evidence type="ECO:0000313" key="3">
    <source>
        <dbReference type="Ensembl" id="ENSAPEP00000000925.1"/>
    </source>
</evidence>
<dbReference type="GO" id="GO:0005667">
    <property type="term" value="C:transcription regulator complex"/>
    <property type="evidence" value="ECO:0007669"/>
    <property type="project" value="TreeGrafter"/>
</dbReference>
<accession>A0A3P8RN51</accession>
<dbReference type="InterPro" id="IPR036915">
    <property type="entry name" value="Cyclin-like_sf"/>
</dbReference>
<reference evidence="3" key="2">
    <citation type="submission" date="2025-08" db="UniProtKB">
        <authorList>
            <consortium name="Ensembl"/>
        </authorList>
    </citation>
    <scope>IDENTIFICATION</scope>
</reference>
<dbReference type="Ensembl" id="ENSAPET00000000946.1">
    <property type="protein sequence ID" value="ENSAPEP00000000925.1"/>
    <property type="gene ID" value="ENSAPEG00000000687.1"/>
</dbReference>
<name>A0A3P8RN51_AMPPE</name>
<dbReference type="PANTHER" id="PTHR13742:SF8">
    <property type="entry name" value="RETINOBLASTOMA-LIKE PROTEIN 2"/>
    <property type="match status" value="1"/>
</dbReference>
<dbReference type="STRING" id="161767.ENSAPEP00000000925"/>
<dbReference type="GO" id="GO:0000785">
    <property type="term" value="C:chromatin"/>
    <property type="evidence" value="ECO:0007669"/>
    <property type="project" value="TreeGrafter"/>
</dbReference>
<dbReference type="GO" id="GO:0005634">
    <property type="term" value="C:nucleus"/>
    <property type="evidence" value="ECO:0007669"/>
    <property type="project" value="InterPro"/>
</dbReference>
<organism evidence="3 4">
    <name type="scientific">Amphiprion percula</name>
    <name type="common">Orange clownfish</name>
    <name type="synonym">Lutjanus percula</name>
    <dbReference type="NCBI Taxonomy" id="161767"/>
    <lineage>
        <taxon>Eukaryota</taxon>
        <taxon>Metazoa</taxon>
        <taxon>Chordata</taxon>
        <taxon>Craniata</taxon>
        <taxon>Vertebrata</taxon>
        <taxon>Euteleostomi</taxon>
        <taxon>Actinopterygii</taxon>
        <taxon>Neopterygii</taxon>
        <taxon>Teleostei</taxon>
        <taxon>Neoteleostei</taxon>
        <taxon>Acanthomorphata</taxon>
        <taxon>Ovalentaria</taxon>
        <taxon>Pomacentridae</taxon>
        <taxon>Amphiprion</taxon>
    </lineage>
</organism>
<dbReference type="InterPro" id="IPR002719">
    <property type="entry name" value="RB_B"/>
</dbReference>
<dbReference type="OMA" id="WSEFTHA"/>
<evidence type="ECO:0000259" key="2">
    <source>
        <dbReference type="Pfam" id="PF01857"/>
    </source>
</evidence>
<evidence type="ECO:0000313" key="4">
    <source>
        <dbReference type="Proteomes" id="UP000265080"/>
    </source>
</evidence>
<reference evidence="3 4" key="1">
    <citation type="submission" date="2018-03" db="EMBL/GenBank/DDBJ databases">
        <title>Finding Nemo's genes: A chromosome-scale reference assembly of the genome of the orange clownfish Amphiprion percula.</title>
        <authorList>
            <person name="Lehmann R."/>
        </authorList>
    </citation>
    <scope>NUCLEOTIDE SEQUENCE</scope>
</reference>
<dbReference type="Gene3D" id="1.10.472.10">
    <property type="entry name" value="Cyclin-like"/>
    <property type="match status" value="1"/>
</dbReference>
<dbReference type="InterPro" id="IPR028309">
    <property type="entry name" value="RB_fam"/>
</dbReference>
<dbReference type="AlphaFoldDB" id="A0A3P8RN51"/>
<feature type="domain" description="Retinoblastoma-associated protein B-box" evidence="2">
    <location>
        <begin position="1"/>
        <end position="140"/>
    </location>
</feature>
<feature type="compositionally biased region" description="Low complexity" evidence="1">
    <location>
        <begin position="95"/>
        <end position="116"/>
    </location>
</feature>
<evidence type="ECO:0000256" key="1">
    <source>
        <dbReference type="SAM" id="MobiDB-lite"/>
    </source>
</evidence>
<feature type="compositionally biased region" description="Polar residues" evidence="1">
    <location>
        <begin position="60"/>
        <end position="71"/>
    </location>
</feature>
<dbReference type="GO" id="GO:0006357">
    <property type="term" value="P:regulation of transcription by RNA polymerase II"/>
    <property type="evidence" value="ECO:0007669"/>
    <property type="project" value="InterPro"/>
</dbReference>
<dbReference type="PANTHER" id="PTHR13742">
    <property type="entry name" value="RETINOBLASTOMA-ASSOCIATED PROTEIN RB -RELATED"/>
    <property type="match status" value="1"/>
</dbReference>
<dbReference type="Pfam" id="PF01857">
    <property type="entry name" value="RB_B"/>
    <property type="match status" value="1"/>
</dbReference>
<feature type="region of interest" description="Disordered" evidence="1">
    <location>
        <begin position="53"/>
        <end position="119"/>
    </location>
</feature>
<dbReference type="GO" id="GO:0000977">
    <property type="term" value="F:RNA polymerase II transcription regulatory region sequence-specific DNA binding"/>
    <property type="evidence" value="ECO:0007669"/>
    <property type="project" value="TreeGrafter"/>
</dbReference>
<sequence length="193" mass="21451">MMDRHLDQLLMCAVYVMAKVTKEDKSFQNIMKCYRTQPQASSNVYRSVLISARRRRHSGSNDGNKPNSSADGTGGDISPVPIRSSSTLPVPQPGSTPSTPTNASNKTSSSSTTSCTVADGEEERGDLIHFYNNVYIKQMRHFALRYSPSSPSAGVRTRGHTRLLIHEDFTLLVWSEFTHAGFLDHSDNRRCLL</sequence>
<dbReference type="GO" id="GO:2000134">
    <property type="term" value="P:negative regulation of G1/S transition of mitotic cell cycle"/>
    <property type="evidence" value="ECO:0007669"/>
    <property type="project" value="TreeGrafter"/>
</dbReference>
<proteinExistence type="predicted"/>
<protein>
    <recommendedName>
        <fullName evidence="2">Retinoblastoma-associated protein B-box domain-containing protein</fullName>
    </recommendedName>
</protein>